<keyword evidence="3" id="KW-1185">Reference proteome</keyword>
<proteinExistence type="predicted"/>
<organism evidence="2 3">
    <name type="scientific">Idiomarina aquatica</name>
    <dbReference type="NCBI Taxonomy" id="1327752"/>
    <lineage>
        <taxon>Bacteria</taxon>
        <taxon>Pseudomonadati</taxon>
        <taxon>Pseudomonadota</taxon>
        <taxon>Gammaproteobacteria</taxon>
        <taxon>Alteromonadales</taxon>
        <taxon>Idiomarinaceae</taxon>
        <taxon>Idiomarina</taxon>
    </lineage>
</organism>
<comment type="caution">
    <text evidence="2">The sequence shown here is derived from an EMBL/GenBank/DDBJ whole genome shotgun (WGS) entry which is preliminary data.</text>
</comment>
<accession>A0AA94EED1</accession>
<reference evidence="3" key="1">
    <citation type="journal article" date="2018" name="Front. Microbiol.">
        <title>Genome-Based Analysis Reveals the Taxonomy and Diversity of the Family Idiomarinaceae.</title>
        <authorList>
            <person name="Liu Y."/>
            <person name="Lai Q."/>
            <person name="Shao Z."/>
        </authorList>
    </citation>
    <scope>NUCLEOTIDE SEQUENCE [LARGE SCALE GENOMIC DNA]</scope>
    <source>
        <strain evidence="3">SN-14</strain>
    </source>
</reference>
<evidence type="ECO:0000313" key="3">
    <source>
        <dbReference type="Proteomes" id="UP000286680"/>
    </source>
</evidence>
<name>A0AA94EED1_9GAMM</name>
<evidence type="ECO:0000313" key="2">
    <source>
        <dbReference type="EMBL" id="RUO39962.1"/>
    </source>
</evidence>
<gene>
    <name evidence="2" type="ORF">CWE23_12910</name>
</gene>
<dbReference type="Proteomes" id="UP000286680">
    <property type="component" value="Unassembled WGS sequence"/>
</dbReference>
<evidence type="ECO:0000256" key="1">
    <source>
        <dbReference type="SAM" id="MobiDB-lite"/>
    </source>
</evidence>
<sequence>MNINSIGLQPVDRFASKAPQRAQPVADNAEQRASETARRNDVVVPADNGRQRAQRWQQLNTFYDAPPPSSRRALEAYQGVQLNERREEVKSMFGVDLYA</sequence>
<feature type="compositionally biased region" description="Basic and acidic residues" evidence="1">
    <location>
        <begin position="29"/>
        <end position="41"/>
    </location>
</feature>
<dbReference type="RefSeq" id="WP_126820452.1">
    <property type="nucleotide sequence ID" value="NZ_PIPS01000005.1"/>
</dbReference>
<dbReference type="AlphaFoldDB" id="A0AA94EED1"/>
<protein>
    <submittedName>
        <fullName evidence="2">Uncharacterized protein</fullName>
    </submittedName>
</protein>
<feature type="region of interest" description="Disordered" evidence="1">
    <location>
        <begin position="1"/>
        <end position="51"/>
    </location>
</feature>
<dbReference type="EMBL" id="PIPS01000005">
    <property type="protein sequence ID" value="RUO39962.1"/>
    <property type="molecule type" value="Genomic_DNA"/>
</dbReference>